<protein>
    <recommendedName>
        <fullName evidence="4">Histidine kinase</fullName>
    </recommendedName>
</protein>
<dbReference type="EMBL" id="JABBYC010000074">
    <property type="protein sequence ID" value="MBL0888706.1"/>
    <property type="molecule type" value="Genomic_DNA"/>
</dbReference>
<keyword evidence="1" id="KW-0812">Transmembrane</keyword>
<feature type="transmembrane region" description="Helical" evidence="1">
    <location>
        <begin position="28"/>
        <end position="50"/>
    </location>
</feature>
<keyword evidence="1" id="KW-1133">Transmembrane helix</keyword>
<keyword evidence="3" id="KW-1185">Reference proteome</keyword>
<proteinExistence type="predicted"/>
<organism evidence="2 3">
    <name type="scientific">Myceligenerans indicum</name>
    <dbReference type="NCBI Taxonomy" id="2593663"/>
    <lineage>
        <taxon>Bacteria</taxon>
        <taxon>Bacillati</taxon>
        <taxon>Actinomycetota</taxon>
        <taxon>Actinomycetes</taxon>
        <taxon>Micrococcales</taxon>
        <taxon>Promicromonosporaceae</taxon>
        <taxon>Myceligenerans</taxon>
    </lineage>
</organism>
<feature type="transmembrane region" description="Helical" evidence="1">
    <location>
        <begin position="86"/>
        <end position="107"/>
    </location>
</feature>
<sequence length="122" mass="12453">MLLVVEAVGVAAFALAILAELVFRGSAAPGASIFLVLALGGAAWALVAAGRALSRGVRMARGFAMTWQIFQILVGLTGILGGGALWAVIGGWTVVLLAVAVVVLLMMPPVIDATTRTSVHED</sequence>
<name>A0ABS1LQY5_9MICO</name>
<feature type="transmembrane region" description="Helical" evidence="1">
    <location>
        <begin position="62"/>
        <end position="80"/>
    </location>
</feature>
<reference evidence="2 3" key="1">
    <citation type="journal article" date="2021" name="Arch. Microbiol.">
        <title>Myceligenerans indicum sp. nov., an actinobacterium isolated from mangrove sediment of Sundarbans, India.</title>
        <authorList>
            <person name="Asha K."/>
            <person name="Bhadury P."/>
        </authorList>
    </citation>
    <scope>NUCLEOTIDE SEQUENCE [LARGE SCALE GENOMIC DNA]</scope>
    <source>
        <strain evidence="2 3">I2</strain>
    </source>
</reference>
<evidence type="ECO:0000313" key="3">
    <source>
        <dbReference type="Proteomes" id="UP000675409"/>
    </source>
</evidence>
<comment type="caution">
    <text evidence="2">The sequence shown here is derived from an EMBL/GenBank/DDBJ whole genome shotgun (WGS) entry which is preliminary data.</text>
</comment>
<dbReference type="Proteomes" id="UP000675409">
    <property type="component" value="Unassembled WGS sequence"/>
</dbReference>
<evidence type="ECO:0000256" key="1">
    <source>
        <dbReference type="SAM" id="Phobius"/>
    </source>
</evidence>
<dbReference type="RefSeq" id="WP_201851112.1">
    <property type="nucleotide sequence ID" value="NZ_JABBYC010000074.1"/>
</dbReference>
<evidence type="ECO:0000313" key="2">
    <source>
        <dbReference type="EMBL" id="MBL0888706.1"/>
    </source>
</evidence>
<evidence type="ECO:0008006" key="4">
    <source>
        <dbReference type="Google" id="ProtNLM"/>
    </source>
</evidence>
<accession>A0ABS1LQY5</accession>
<gene>
    <name evidence="2" type="ORF">HGK34_20910</name>
</gene>
<keyword evidence="1" id="KW-0472">Membrane</keyword>